<accession>A0ABU4W3J5</accession>
<evidence type="ECO:0000313" key="1">
    <source>
        <dbReference type="EMBL" id="MDX8331844.1"/>
    </source>
</evidence>
<gene>
    <name evidence="1" type="ORF">RMS29_21755</name>
</gene>
<dbReference type="EMBL" id="JAVRAD010000012">
    <property type="protein sequence ID" value="MDX8331844.1"/>
    <property type="molecule type" value="Genomic_DNA"/>
</dbReference>
<proteinExistence type="predicted"/>
<name>A0ABU4W3J5_9HYPH</name>
<protein>
    <submittedName>
        <fullName evidence="1">Uncharacterized protein</fullName>
    </submittedName>
</protein>
<sequence length="257" mass="29456">MTETLHFLDIDLDAFQSDTEHWKSNKRRLSKTRYVPWREDTLRKFLEDRCKLSSRAKIPGRFAIEHDAALAYMEELYDHFGQELEVAHLDGHADLGLGDPSWVHLVTDWLAKKPSDRRRPPSHIGACNPGSYLAYAAAARFLADVKYAYPPGGGDDFPIILFHENNPRGGYLELKRFSPEDRKNLDYEELRADNAISVEPKIPYRAMPIEKFQAPKPFDRAFVCQSPGFTPKASDRLLYVLAEYIEFDSHSDALPTV</sequence>
<dbReference type="RefSeq" id="WP_320188438.1">
    <property type="nucleotide sequence ID" value="NZ_CP192768.1"/>
</dbReference>
<reference evidence="1" key="1">
    <citation type="journal article" date="2023" name="Phytobiomes J">
        <title>Deciphering the key players within the bacterial microbiota associated with aerial crown gall tumors on rhododendron: Insights into the gallobiome.</title>
        <authorList>
            <person name="Kuzmanovic N."/>
            <person name="Nesme J."/>
            <person name="Wolf J."/>
            <person name="Neumann-Schaal M."/>
            <person name="Petersen J."/>
            <person name="Fernandez-Gnecco G."/>
            <person name="Sproeer C."/>
            <person name="Bunk B."/>
            <person name="Overmann J."/>
            <person name="Sorensen S.J."/>
            <person name="Idczak E."/>
            <person name="Smalla K."/>
        </authorList>
    </citation>
    <scope>NUCLEOTIDE SEQUENCE [LARGE SCALE GENOMIC DNA]</scope>
    <source>
        <strain evidence="1">Rho-14.1</strain>
    </source>
</reference>
<organism evidence="1 2">
    <name type="scientific">Agrobacterium rosae</name>
    <dbReference type="NCBI Taxonomy" id="1972867"/>
    <lineage>
        <taxon>Bacteria</taxon>
        <taxon>Pseudomonadati</taxon>
        <taxon>Pseudomonadota</taxon>
        <taxon>Alphaproteobacteria</taxon>
        <taxon>Hyphomicrobiales</taxon>
        <taxon>Rhizobiaceae</taxon>
        <taxon>Rhizobium/Agrobacterium group</taxon>
        <taxon>Agrobacterium</taxon>
    </lineage>
</organism>
<dbReference type="Proteomes" id="UP001277561">
    <property type="component" value="Unassembled WGS sequence"/>
</dbReference>
<comment type="caution">
    <text evidence="1">The sequence shown here is derived from an EMBL/GenBank/DDBJ whole genome shotgun (WGS) entry which is preliminary data.</text>
</comment>
<keyword evidence="2" id="KW-1185">Reference proteome</keyword>
<evidence type="ECO:0000313" key="2">
    <source>
        <dbReference type="Proteomes" id="UP001277561"/>
    </source>
</evidence>